<evidence type="ECO:0000256" key="1">
    <source>
        <dbReference type="SAM" id="MobiDB-lite"/>
    </source>
</evidence>
<protein>
    <submittedName>
        <fullName evidence="2">Uncharacterized protein</fullName>
    </submittedName>
</protein>
<dbReference type="RefSeq" id="XP_019032367.1">
    <property type="nucleotide sequence ID" value="XM_019175877.1"/>
</dbReference>
<dbReference type="Proteomes" id="UP000094819">
    <property type="component" value="Unassembled WGS sequence"/>
</dbReference>
<feature type="compositionally biased region" description="Acidic residues" evidence="1">
    <location>
        <begin position="170"/>
        <end position="181"/>
    </location>
</feature>
<feature type="compositionally biased region" description="Low complexity" evidence="1">
    <location>
        <begin position="15"/>
        <end position="35"/>
    </location>
</feature>
<feature type="compositionally biased region" description="Polar residues" evidence="1">
    <location>
        <begin position="53"/>
        <end position="73"/>
    </location>
</feature>
<dbReference type="GeneID" id="30192963"/>
<dbReference type="EMBL" id="AWGH01000009">
    <property type="protein sequence ID" value="ODN98505.1"/>
    <property type="molecule type" value="Genomic_DNA"/>
</dbReference>
<sequence length="259" mass="27591">MAAESTSVGERGEETTGSTRASSPASSSARKPTSTLKRAGPKPSAPPAKRLASGSSSLRSDDNPPTEQSQFAEEQQKGQAAHVGGGLGSWVSTSQAPQEESEPTSAGRSSPELSSTRHTCFSPYDIFGPFSAIAITRSFRRSGAGPREGSLIADNVRSSRLDPISSGSRDEDEESNYDDPTGEGTEVMPNPSDTWKAIEQLSRASFPKGEGCRISLDHSTTLMDLQAMLARIHRGYTRIQASLEVAFMTGPIRSFRPQP</sequence>
<keyword evidence="3" id="KW-1185">Reference proteome</keyword>
<feature type="compositionally biased region" description="Polar residues" evidence="1">
    <location>
        <begin position="90"/>
        <end position="118"/>
    </location>
</feature>
<feature type="region of interest" description="Disordered" evidence="1">
    <location>
        <begin position="1"/>
        <end position="118"/>
    </location>
</feature>
<dbReference type="AlphaFoldDB" id="A0A1E3JCU5"/>
<feature type="region of interest" description="Disordered" evidence="1">
    <location>
        <begin position="142"/>
        <end position="192"/>
    </location>
</feature>
<reference evidence="2 3" key="1">
    <citation type="submission" date="2016-06" db="EMBL/GenBank/DDBJ databases">
        <title>Evolution of pathogenesis and genome organization in the Tremellales.</title>
        <authorList>
            <person name="Cuomo C."/>
            <person name="Litvintseva A."/>
            <person name="Heitman J."/>
            <person name="Chen Y."/>
            <person name="Sun S."/>
            <person name="Springer D."/>
            <person name="Dromer F."/>
            <person name="Young S."/>
            <person name="Zeng Q."/>
            <person name="Chapman S."/>
            <person name="Gujja S."/>
            <person name="Saif S."/>
            <person name="Birren B."/>
        </authorList>
    </citation>
    <scope>NUCLEOTIDE SEQUENCE [LARGE SCALE GENOMIC DNA]</scope>
    <source>
        <strain evidence="2 3">CBS 7118</strain>
    </source>
</reference>
<organism evidence="2 3">
    <name type="scientific">Cryptococcus wingfieldii CBS 7118</name>
    <dbReference type="NCBI Taxonomy" id="1295528"/>
    <lineage>
        <taxon>Eukaryota</taxon>
        <taxon>Fungi</taxon>
        <taxon>Dikarya</taxon>
        <taxon>Basidiomycota</taxon>
        <taxon>Agaricomycotina</taxon>
        <taxon>Tremellomycetes</taxon>
        <taxon>Tremellales</taxon>
        <taxon>Cryptococcaceae</taxon>
        <taxon>Cryptococcus</taxon>
    </lineage>
</organism>
<evidence type="ECO:0000313" key="3">
    <source>
        <dbReference type="Proteomes" id="UP000094819"/>
    </source>
</evidence>
<comment type="caution">
    <text evidence="2">The sequence shown here is derived from an EMBL/GenBank/DDBJ whole genome shotgun (WGS) entry which is preliminary data.</text>
</comment>
<accession>A0A1E3JCU5</accession>
<evidence type="ECO:0000313" key="2">
    <source>
        <dbReference type="EMBL" id="ODN98505.1"/>
    </source>
</evidence>
<gene>
    <name evidence="2" type="ORF">L198_03750</name>
</gene>
<name>A0A1E3JCU5_9TREE</name>
<proteinExistence type="predicted"/>